<gene>
    <name evidence="10" type="ORF">NP233_g3171</name>
</gene>
<dbReference type="SUPFAM" id="SSF159941">
    <property type="entry name" value="MM3350-like"/>
    <property type="match status" value="1"/>
</dbReference>
<dbReference type="SUPFAM" id="SSF144232">
    <property type="entry name" value="HIT/MYND zinc finger-like"/>
    <property type="match status" value="1"/>
</dbReference>
<dbReference type="InterPro" id="IPR024047">
    <property type="entry name" value="MM3350-like_sf"/>
</dbReference>
<reference evidence="10" key="1">
    <citation type="submission" date="2022-07" db="EMBL/GenBank/DDBJ databases">
        <title>Genome Sequence of Leucocoprinus birnbaumii.</title>
        <authorList>
            <person name="Buettner E."/>
        </authorList>
    </citation>
    <scope>NUCLEOTIDE SEQUENCE</scope>
    <source>
        <strain evidence="10">VT141</strain>
    </source>
</reference>
<keyword evidence="11" id="KW-1185">Reference proteome</keyword>
<dbReference type="InterPro" id="IPR016024">
    <property type="entry name" value="ARM-type_fold"/>
</dbReference>
<dbReference type="EMBL" id="JANIEX010000147">
    <property type="protein sequence ID" value="KAJ3572318.1"/>
    <property type="molecule type" value="Genomic_DNA"/>
</dbReference>
<sequence>MASYFSDHQSTDGRVVDLGLGGILGGSDSAMEKRIRDCEELNIDPSDPRRKTPRGELKLPKFVEFHFLDPADCDEIFWEDPLSFTPRRGRNGYIDSWGIYPHDKRGYRDVDGLRVMRRTMHTQIYYKESPIPEIQFVNALIKKKVAQLKKLELGDLPRRDYTLYISIPFIQAPYDSRFDRYWRRIRASGGLPLPVFADKILIPLWGWVRNLHAHAYHDYKDGALFGPKDSNAIDKQSHLDKSGYAYIPEENYTIAHILQKEGDVMGFHYDFGDNWWVDIKLENVASPEDSTAAVVVIDGAGGILPDGEQSGLFNWEDCLKKADRSPRGKRDAVDHLFKATNFTGKPRPFNPLEYDFDAFDLEGIRRAVAEALDSKGSLPYATKKFVTPLAGMDVVNSDEGMMSRIGRRARDMKKGTAISQTQLDGGKFLEEGLNMSRKDNPRNTACANCGSPHDLKACSRCSQRYYCGKDCQRTHWKEKHRFMGLNDLMTEIRQDPSVFQGDEPVENKVLDQVLLLVEDKISEVKNQAVKCLGQLIKILRQTQMEVVVDKLIDFSGGKDEELRDISALALKTITAELPPDGKIAQSACSKLTPKLLGQLANPSTPPEALVETLAILSILISRFPIHVSNSSLDPQPLTVLAPLLNHQRPVVRKRAILTLSQFIPISQPALFDNLLKTSVFPNLAPSASVDKQRTTVQLVAAIARHSPHHISAVLDKIVPGVLEAFKKDDEELREGSLQALEALALRLPTEVTPYLGSIVQVGLQFIKYDPNYAVDDDEDEEMADAEDDEDDEDDLDDEYSDDEDTSYKIRRSATKLLAGVIGTRPELLVSIYKDVSPALISRFGDREENVRLEVWHTYVSLLNQTAIYGGVPSKDDASPRGKRKRDKDEILDSEETPYTLLKAQVPTLTKTLLNQLKSPKTPPAVLQAGFGVLNALLTVLPGSLSTQIQPVTAISKSILSQPPSTSTSTLHLTALSFLSLFFSTHAPPTFSASLPQLIPVLHKSLADRHPRIASESFRVFSSLLNSLKPLKAADWVDQLYDQAVQRLASHDTDAEVRTSAEECIADLWVCATDIVRNKDRKEWEYICRSLGKTDSAVKVVTKVAKEVQVGDDWVNGIIEWLINLLKKSGRLGKAEVFLALDVLLRSYTSGVPPNLAPHLIPQVKGYLSTSDFALLSQSLGIVALLLELSPTSTFPEVERDLLSDLYAIAYSPLISGAALESLFKFFAALVQADNQIAPHIIPNLVIAVEKAPKAETSPANVARCIAAVVKSQQGVAAGVIAEYSKNFKNSSKAKPSLLILSLLIIGELGRFIDMSPQSDIFSNVIELFSSEQEEIRAAAAFAAGNIAIGNLQLFLPAIIKLVESDSKKRLLALHASKEVVTHCSQGQLEGVADVLWAPLFKNSENAEETTRNVAAACLGKLATTHPSRYLPQLHARIRDDNASTRATVISAIRYTFADTSQSYDDLLAPLIVDFLALIQDDDLTVRRLALSAMNSAARTKPHLIREHLPALLPGLYKETQVNPALVRTVQMGPWTHKVDDGLDTRKTAYETMYTLLDTCLTKLDMHQFISRVIPGLSDDSDEIKVICHMMLFRLSQIAPSPTAQHLDEALPQLEKTMKGATVTKDTVKQDLERAAELQRSALRAVAALSKIGSGTSPRFDSFVDELKTSQWGIELKELIGQ</sequence>
<dbReference type="Gene3D" id="3.10.290.30">
    <property type="entry name" value="MM3350-like"/>
    <property type="match status" value="1"/>
</dbReference>
<evidence type="ECO:0000256" key="4">
    <source>
        <dbReference type="ARBA" id="ARBA00022771"/>
    </source>
</evidence>
<evidence type="ECO:0000256" key="2">
    <source>
        <dbReference type="ARBA" id="ARBA00022723"/>
    </source>
</evidence>
<dbReference type="SUPFAM" id="SSF48371">
    <property type="entry name" value="ARM repeat"/>
    <property type="match status" value="1"/>
</dbReference>
<comment type="caution">
    <text evidence="10">The sequence shown here is derived from an EMBL/GenBank/DDBJ whole genome shotgun (WGS) entry which is preliminary data.</text>
</comment>
<keyword evidence="2" id="KW-0479">Metal-binding</keyword>
<dbReference type="InterPro" id="IPR002893">
    <property type="entry name" value="Znf_MYND"/>
</dbReference>
<evidence type="ECO:0000256" key="3">
    <source>
        <dbReference type="ARBA" id="ARBA00022737"/>
    </source>
</evidence>
<keyword evidence="4 7" id="KW-0863">Zinc-finger</keyword>
<dbReference type="Pfam" id="PF25782">
    <property type="entry name" value="TPR_CAND1"/>
    <property type="match status" value="1"/>
</dbReference>
<evidence type="ECO:0000256" key="5">
    <source>
        <dbReference type="ARBA" id="ARBA00022786"/>
    </source>
</evidence>
<dbReference type="GO" id="GO:0008270">
    <property type="term" value="F:zinc ion binding"/>
    <property type="evidence" value="ECO:0007669"/>
    <property type="project" value="UniProtKB-KW"/>
</dbReference>
<dbReference type="PROSITE" id="PS50865">
    <property type="entry name" value="ZF_MYND_2"/>
    <property type="match status" value="1"/>
</dbReference>
<keyword evidence="3" id="KW-0677">Repeat</keyword>
<evidence type="ECO:0000256" key="8">
    <source>
        <dbReference type="SAM" id="MobiDB-lite"/>
    </source>
</evidence>
<evidence type="ECO:0000256" key="1">
    <source>
        <dbReference type="ARBA" id="ARBA00007657"/>
    </source>
</evidence>
<organism evidence="10 11">
    <name type="scientific">Leucocoprinus birnbaumii</name>
    <dbReference type="NCBI Taxonomy" id="56174"/>
    <lineage>
        <taxon>Eukaryota</taxon>
        <taxon>Fungi</taxon>
        <taxon>Dikarya</taxon>
        <taxon>Basidiomycota</taxon>
        <taxon>Agaricomycotina</taxon>
        <taxon>Agaricomycetes</taxon>
        <taxon>Agaricomycetidae</taxon>
        <taxon>Agaricales</taxon>
        <taxon>Agaricineae</taxon>
        <taxon>Agaricaceae</taxon>
        <taxon>Leucocoprinus</taxon>
    </lineage>
</organism>
<proteinExistence type="inferred from homology"/>
<dbReference type="InterPro" id="IPR011989">
    <property type="entry name" value="ARM-like"/>
</dbReference>
<feature type="compositionally biased region" description="Acidic residues" evidence="8">
    <location>
        <begin position="778"/>
        <end position="804"/>
    </location>
</feature>
<dbReference type="Proteomes" id="UP001213000">
    <property type="component" value="Unassembled WGS sequence"/>
</dbReference>
<evidence type="ECO:0000313" key="10">
    <source>
        <dbReference type="EMBL" id="KAJ3572318.1"/>
    </source>
</evidence>
<evidence type="ECO:0000256" key="6">
    <source>
        <dbReference type="ARBA" id="ARBA00022833"/>
    </source>
</evidence>
<evidence type="ECO:0000259" key="9">
    <source>
        <dbReference type="PROSITE" id="PS50865"/>
    </source>
</evidence>
<dbReference type="Gene3D" id="1.25.10.10">
    <property type="entry name" value="Leucine-rich Repeat Variant"/>
    <property type="match status" value="1"/>
</dbReference>
<dbReference type="GO" id="GO:0010265">
    <property type="term" value="P:SCF complex assembly"/>
    <property type="evidence" value="ECO:0007669"/>
    <property type="project" value="InterPro"/>
</dbReference>
<accession>A0AAD5VZT5</accession>
<dbReference type="Pfam" id="PF01753">
    <property type="entry name" value="zf-MYND"/>
    <property type="match status" value="1"/>
</dbReference>
<feature type="domain" description="MYND-type" evidence="9">
    <location>
        <begin position="446"/>
        <end position="484"/>
    </location>
</feature>
<comment type="similarity">
    <text evidence="1">Belongs to the CAND family.</text>
</comment>
<dbReference type="Pfam" id="PF08623">
    <property type="entry name" value="TIP120"/>
    <property type="match status" value="1"/>
</dbReference>
<keyword evidence="5" id="KW-0833">Ubl conjugation pathway</keyword>
<dbReference type="PANTHER" id="PTHR12696">
    <property type="entry name" value="TIP120"/>
    <property type="match status" value="1"/>
</dbReference>
<evidence type="ECO:0000313" key="11">
    <source>
        <dbReference type="Proteomes" id="UP001213000"/>
    </source>
</evidence>
<evidence type="ECO:0000256" key="7">
    <source>
        <dbReference type="PROSITE-ProRule" id="PRU00134"/>
    </source>
</evidence>
<feature type="region of interest" description="Disordered" evidence="8">
    <location>
        <begin position="870"/>
        <end position="889"/>
    </location>
</feature>
<dbReference type="InterPro" id="IPR012912">
    <property type="entry name" value="Plasmid_pRiA4b_Orf3-like"/>
</dbReference>
<dbReference type="Pfam" id="PF07929">
    <property type="entry name" value="PRiA4_ORF3"/>
    <property type="match status" value="1"/>
</dbReference>
<dbReference type="InterPro" id="IPR039852">
    <property type="entry name" value="CAND1/CAND2"/>
</dbReference>
<protein>
    <recommendedName>
        <fullName evidence="9">MYND-type domain-containing protein</fullName>
    </recommendedName>
</protein>
<keyword evidence="6" id="KW-0862">Zinc</keyword>
<dbReference type="InterPro" id="IPR013932">
    <property type="entry name" value="TATA-bd_TIP120"/>
</dbReference>
<feature type="region of interest" description="Disordered" evidence="8">
    <location>
        <begin position="778"/>
        <end position="805"/>
    </location>
</feature>
<name>A0AAD5VZT5_9AGAR</name>